<evidence type="ECO:0000313" key="3">
    <source>
        <dbReference type="Proteomes" id="UP000253094"/>
    </source>
</evidence>
<dbReference type="AlphaFoldDB" id="A0A367FNT7"/>
<name>A0A367FNT7_9ACTN</name>
<comment type="caution">
    <text evidence="2">The sequence shown here is derived from an EMBL/GenBank/DDBJ whole genome shotgun (WGS) entry which is preliminary data.</text>
</comment>
<gene>
    <name evidence="2" type="ORF">DQ384_05820</name>
</gene>
<sequence>MADELYAGAPEDFVETRKRLAAEAKKGGDAALAKRIAALRRPTVSAWAANQLARSAPDEVDRLLDLGDELRAAWTSGGRIGDLDRRRGELVSGLLRRAQALADEAGRPLREPAVREVEDTLHAATMDPDVAEEVRTGRLAQPRSYAGFAPAVGFPEPAEPTPAPAGTPEPELATVAEPSRKAPAGKRARDEHEREKREGEEREKREREEKRRREEDERRRRVAERIAAAEQEARDADRALAEWESEAREADEARTAAGEEVDRLRDELAAALHRQEIAGKRLTMAERERDKAARRATKAHQNARTVRENP</sequence>
<dbReference type="EMBL" id="QOIL01000003">
    <property type="protein sequence ID" value="RCG32048.1"/>
    <property type="molecule type" value="Genomic_DNA"/>
</dbReference>
<protein>
    <submittedName>
        <fullName evidence="2">Uncharacterized protein</fullName>
    </submittedName>
</protein>
<organism evidence="2 3">
    <name type="scientific">Sphaerisporangium album</name>
    <dbReference type="NCBI Taxonomy" id="509200"/>
    <lineage>
        <taxon>Bacteria</taxon>
        <taxon>Bacillati</taxon>
        <taxon>Actinomycetota</taxon>
        <taxon>Actinomycetes</taxon>
        <taxon>Streptosporangiales</taxon>
        <taxon>Streptosporangiaceae</taxon>
        <taxon>Sphaerisporangium</taxon>
    </lineage>
</organism>
<dbReference type="Proteomes" id="UP000253094">
    <property type="component" value="Unassembled WGS sequence"/>
</dbReference>
<feature type="compositionally biased region" description="Basic and acidic residues" evidence="1">
    <location>
        <begin position="187"/>
        <end position="219"/>
    </location>
</feature>
<feature type="compositionally biased region" description="Pro residues" evidence="1">
    <location>
        <begin position="157"/>
        <end position="167"/>
    </location>
</feature>
<feature type="region of interest" description="Disordered" evidence="1">
    <location>
        <begin position="280"/>
        <end position="310"/>
    </location>
</feature>
<keyword evidence="3" id="KW-1185">Reference proteome</keyword>
<evidence type="ECO:0000256" key="1">
    <source>
        <dbReference type="SAM" id="MobiDB-lite"/>
    </source>
</evidence>
<reference evidence="2 3" key="1">
    <citation type="submission" date="2018-06" db="EMBL/GenBank/DDBJ databases">
        <title>Sphaerisporangium craniellae sp. nov., isolated from a marine sponge in the South China Sea.</title>
        <authorList>
            <person name="Li L."/>
        </authorList>
    </citation>
    <scope>NUCLEOTIDE SEQUENCE [LARGE SCALE GENOMIC DNA]</scope>
    <source>
        <strain evidence="2 3">CCTCC AA 208026</strain>
    </source>
</reference>
<accession>A0A367FNT7</accession>
<proteinExistence type="predicted"/>
<evidence type="ECO:0000313" key="2">
    <source>
        <dbReference type="EMBL" id="RCG32048.1"/>
    </source>
</evidence>
<feature type="compositionally biased region" description="Basic and acidic residues" evidence="1">
    <location>
        <begin position="280"/>
        <end position="293"/>
    </location>
</feature>
<feature type="region of interest" description="Disordered" evidence="1">
    <location>
        <begin position="117"/>
        <end position="260"/>
    </location>
</feature>
<feature type="compositionally biased region" description="Basic and acidic residues" evidence="1">
    <location>
        <begin position="231"/>
        <end position="254"/>
    </location>
</feature>